<proteinExistence type="predicted"/>
<organism evidence="2">
    <name type="scientific">freshwater metagenome</name>
    <dbReference type="NCBI Taxonomy" id="449393"/>
    <lineage>
        <taxon>unclassified sequences</taxon>
        <taxon>metagenomes</taxon>
        <taxon>ecological metagenomes</taxon>
    </lineage>
</organism>
<dbReference type="AlphaFoldDB" id="A0A6J6IAT9"/>
<feature type="compositionally biased region" description="Basic and acidic residues" evidence="1">
    <location>
        <begin position="151"/>
        <end position="160"/>
    </location>
</feature>
<feature type="region of interest" description="Disordered" evidence="1">
    <location>
        <begin position="334"/>
        <end position="361"/>
    </location>
</feature>
<evidence type="ECO:0000256" key="1">
    <source>
        <dbReference type="SAM" id="MobiDB-lite"/>
    </source>
</evidence>
<dbReference type="EMBL" id="CAEZUO010000163">
    <property type="protein sequence ID" value="CAB4621109.1"/>
    <property type="molecule type" value="Genomic_DNA"/>
</dbReference>
<gene>
    <name evidence="2" type="ORF">UFOPK1827_01993</name>
</gene>
<evidence type="ECO:0000313" key="2">
    <source>
        <dbReference type="EMBL" id="CAB4621109.1"/>
    </source>
</evidence>
<name>A0A6J6IAT9_9ZZZZ</name>
<sequence length="453" mass="51735">MGRTYQCRDSHPPEHWLSVPSRTLVLDLPNSWGSYLDRRTFVVRHTVLPRRGRHTLAAAQTWSARSRCCRRCVCLHAQPLCAFVHGSDVDHPHAVVCAPLANRSHDLRAARTHVARSDSLRVSGHCDGRNEREFRHLCSSRTDPSRPVCHLGHERDHASRSDQVSSSHCRDNRTSTAVVGFRSVHPREIRTSHPSAHRDGRNCCRDINCTRSASRSWLLVLLRARRTHRLDRISADLYNGTHHASAFVHTPPAWPTRRGSYPLEISRVLRRSDSGRARLCDRHLPVQRPVAGWRNHQVHDLAGTRIRPSKLSANRSTSRTWSRCPYRFVCRRDSSRHHSSTPRSPQPTSRTCSSNRIDLHRNPQSSTSLEWKVCAVRSQVPRNSSVLLDRCGNVARRTEHRSSSSRTSGRRLWGVSMGRHPGPADSWSHQPSVDRTRDHCLWNARNCRHRASP</sequence>
<feature type="compositionally biased region" description="Low complexity" evidence="1">
    <location>
        <begin position="341"/>
        <end position="354"/>
    </location>
</feature>
<reference evidence="2" key="1">
    <citation type="submission" date="2020-05" db="EMBL/GenBank/DDBJ databases">
        <authorList>
            <person name="Chiriac C."/>
            <person name="Salcher M."/>
            <person name="Ghai R."/>
            <person name="Kavagutti S V."/>
        </authorList>
    </citation>
    <scope>NUCLEOTIDE SEQUENCE</scope>
</reference>
<feature type="region of interest" description="Disordered" evidence="1">
    <location>
        <begin position="396"/>
        <end position="433"/>
    </location>
</feature>
<feature type="region of interest" description="Disordered" evidence="1">
    <location>
        <begin position="139"/>
        <end position="169"/>
    </location>
</feature>
<protein>
    <submittedName>
        <fullName evidence="2">Unannotated protein</fullName>
    </submittedName>
</protein>
<accession>A0A6J6IAT9</accession>